<proteinExistence type="predicted"/>
<dbReference type="AlphaFoldDB" id="A0A1D6GUL4"/>
<dbReference type="EMBL" id="CM000781">
    <property type="protein sequence ID" value="AQK66662.1"/>
    <property type="molecule type" value="Genomic_DNA"/>
</dbReference>
<feature type="region of interest" description="Disordered" evidence="1">
    <location>
        <begin position="138"/>
        <end position="167"/>
    </location>
</feature>
<evidence type="ECO:0000256" key="1">
    <source>
        <dbReference type="SAM" id="MobiDB-lite"/>
    </source>
</evidence>
<feature type="compositionally biased region" description="Pro residues" evidence="1">
    <location>
        <begin position="191"/>
        <end position="202"/>
    </location>
</feature>
<feature type="region of interest" description="Disordered" evidence="1">
    <location>
        <begin position="63"/>
        <end position="98"/>
    </location>
</feature>
<dbReference type="PaxDb" id="4577-AC209062.3_FGP002"/>
<protein>
    <submittedName>
        <fullName evidence="2">Uncharacterized protein</fullName>
    </submittedName>
</protein>
<reference evidence="2" key="1">
    <citation type="submission" date="2015-12" db="EMBL/GenBank/DDBJ databases">
        <title>Update maize B73 reference genome by single molecule sequencing technologies.</title>
        <authorList>
            <consortium name="Maize Genome Sequencing Project"/>
            <person name="Ware D."/>
        </authorList>
    </citation>
    <scope>NUCLEOTIDE SEQUENCE</scope>
    <source>
        <tissue evidence="2">Seedling</tissue>
    </source>
</reference>
<dbReference type="InParanoid" id="A0A1D6GUL4"/>
<evidence type="ECO:0000313" key="2">
    <source>
        <dbReference type="EMBL" id="AQK66662.1"/>
    </source>
</evidence>
<feature type="region of interest" description="Disordered" evidence="1">
    <location>
        <begin position="191"/>
        <end position="247"/>
    </location>
</feature>
<accession>A0A1D6GUL4</accession>
<name>A0A1D6GUL4_MAIZE</name>
<organism evidence="2">
    <name type="scientific">Zea mays</name>
    <name type="common">Maize</name>
    <dbReference type="NCBI Taxonomy" id="4577"/>
    <lineage>
        <taxon>Eukaryota</taxon>
        <taxon>Viridiplantae</taxon>
        <taxon>Streptophyta</taxon>
        <taxon>Embryophyta</taxon>
        <taxon>Tracheophyta</taxon>
        <taxon>Spermatophyta</taxon>
        <taxon>Magnoliopsida</taxon>
        <taxon>Liliopsida</taxon>
        <taxon>Poales</taxon>
        <taxon>Poaceae</taxon>
        <taxon>PACMAD clade</taxon>
        <taxon>Panicoideae</taxon>
        <taxon>Andropogonodae</taxon>
        <taxon>Andropogoneae</taxon>
        <taxon>Tripsacinae</taxon>
        <taxon>Zea</taxon>
    </lineage>
</organism>
<dbReference type="ExpressionAtlas" id="A0A1D6GUL4">
    <property type="expression patterns" value="baseline"/>
</dbReference>
<feature type="compositionally biased region" description="Low complexity" evidence="1">
    <location>
        <begin position="79"/>
        <end position="98"/>
    </location>
</feature>
<gene>
    <name evidence="2" type="ORF">ZEAMMB73_Zm00001d014619</name>
</gene>
<feature type="compositionally biased region" description="Polar residues" evidence="1">
    <location>
        <begin position="138"/>
        <end position="147"/>
    </location>
</feature>
<sequence length="247" mass="26661">MPMLTLRRLVKKLRRAVIREFIRACHLGVLDDDRIGFAIQSAIMQMSADGFNGVWLPTLRRTARREPPRRGSMPRRARAPAVAVVPPSSTPVEATPTSNPYPPGYCPVHGYGQCVLRDAGILDTTIISALRQAAVAATSTARPTPTQAAEERPRWRPPTPAPPGFGRRPTMAARTGCPPFFSNAVVNSPPPSALPMPSPTLLPPRRHAGVAAARRPGLRPVKDEADLPNGSDSGWFSSDEEKADSIS</sequence>